<sequence>MADISDLKQTLKPKLDTVTIDVSLLRADFKKMTEKVNRAETHIQALHSMCKRLEELVELLTKQQTVMEARLEDQEGRAGRNNIRVVGVPEGAEGPSVDLFLEDLILSHFFSVERAHRVPIPLPKLVAPLRTISARILNYRDRDAILQAALTHGDPLYENVQIRIFPDFTRPKSEA</sequence>
<feature type="coiled-coil region" evidence="1">
    <location>
        <begin position="36"/>
        <end position="70"/>
    </location>
</feature>
<protein>
    <submittedName>
        <fullName evidence="2">Uncharacterized protein</fullName>
    </submittedName>
</protein>
<evidence type="ECO:0000256" key="1">
    <source>
        <dbReference type="SAM" id="Coils"/>
    </source>
</evidence>
<dbReference type="AlphaFoldDB" id="A0AAV7TWF4"/>
<comment type="caution">
    <text evidence="2">The sequence shown here is derived from an EMBL/GenBank/DDBJ whole genome shotgun (WGS) entry which is preliminary data.</text>
</comment>
<dbReference type="PANTHER" id="PTHR11505">
    <property type="entry name" value="L1 TRANSPOSABLE ELEMENT-RELATED"/>
    <property type="match status" value="1"/>
</dbReference>
<dbReference type="Gene3D" id="3.30.70.1820">
    <property type="entry name" value="L1 transposable element, RRM domain"/>
    <property type="match status" value="1"/>
</dbReference>
<dbReference type="Proteomes" id="UP001066276">
    <property type="component" value="Chromosome 3_2"/>
</dbReference>
<dbReference type="InterPro" id="IPR004244">
    <property type="entry name" value="Transposase_22"/>
</dbReference>
<keyword evidence="1" id="KW-0175">Coiled coil</keyword>
<evidence type="ECO:0000313" key="3">
    <source>
        <dbReference type="Proteomes" id="UP001066276"/>
    </source>
</evidence>
<gene>
    <name evidence="2" type="ORF">NDU88_005757</name>
</gene>
<reference evidence="2" key="1">
    <citation type="journal article" date="2022" name="bioRxiv">
        <title>Sequencing and chromosome-scale assembly of the giantPleurodeles waltlgenome.</title>
        <authorList>
            <person name="Brown T."/>
            <person name="Elewa A."/>
            <person name="Iarovenko S."/>
            <person name="Subramanian E."/>
            <person name="Araus A.J."/>
            <person name="Petzold A."/>
            <person name="Susuki M."/>
            <person name="Suzuki K.-i.T."/>
            <person name="Hayashi T."/>
            <person name="Toyoda A."/>
            <person name="Oliveira C."/>
            <person name="Osipova E."/>
            <person name="Leigh N.D."/>
            <person name="Simon A."/>
            <person name="Yun M.H."/>
        </authorList>
    </citation>
    <scope>NUCLEOTIDE SEQUENCE</scope>
    <source>
        <strain evidence="2">20211129_DDA</strain>
        <tissue evidence="2">Liver</tissue>
    </source>
</reference>
<organism evidence="2 3">
    <name type="scientific">Pleurodeles waltl</name>
    <name type="common">Iberian ribbed newt</name>
    <dbReference type="NCBI Taxonomy" id="8319"/>
    <lineage>
        <taxon>Eukaryota</taxon>
        <taxon>Metazoa</taxon>
        <taxon>Chordata</taxon>
        <taxon>Craniata</taxon>
        <taxon>Vertebrata</taxon>
        <taxon>Euteleostomi</taxon>
        <taxon>Amphibia</taxon>
        <taxon>Batrachia</taxon>
        <taxon>Caudata</taxon>
        <taxon>Salamandroidea</taxon>
        <taxon>Salamandridae</taxon>
        <taxon>Pleurodelinae</taxon>
        <taxon>Pleurodeles</taxon>
    </lineage>
</organism>
<dbReference type="EMBL" id="JANPWB010000006">
    <property type="protein sequence ID" value="KAJ1180536.1"/>
    <property type="molecule type" value="Genomic_DNA"/>
</dbReference>
<accession>A0AAV7TWF4</accession>
<dbReference type="SUPFAM" id="SSF90257">
    <property type="entry name" value="Myosin rod fragments"/>
    <property type="match status" value="1"/>
</dbReference>
<name>A0AAV7TWF4_PLEWA</name>
<evidence type="ECO:0000313" key="2">
    <source>
        <dbReference type="EMBL" id="KAJ1180536.1"/>
    </source>
</evidence>
<proteinExistence type="predicted"/>
<keyword evidence="3" id="KW-1185">Reference proteome</keyword>